<dbReference type="AlphaFoldDB" id="A0AAN9NJD8"/>
<sequence>MIFWFNKETKRYRNLEQISQNAYLKDVTLDSLPLHCFLPPKPTTSTAFSSATNKHFFTQLNSFFSNFETLLVFRV</sequence>
<evidence type="ECO:0000313" key="1">
    <source>
        <dbReference type="EMBL" id="KAK7371842.1"/>
    </source>
</evidence>
<dbReference type="EMBL" id="JAYMYR010000003">
    <property type="protein sequence ID" value="KAK7371842.1"/>
    <property type="molecule type" value="Genomic_DNA"/>
</dbReference>
<gene>
    <name evidence="1" type="ORF">VNO80_05208</name>
</gene>
<protein>
    <submittedName>
        <fullName evidence="1">Uncharacterized protein</fullName>
    </submittedName>
</protein>
<evidence type="ECO:0000313" key="2">
    <source>
        <dbReference type="Proteomes" id="UP001374584"/>
    </source>
</evidence>
<keyword evidence="2" id="KW-1185">Reference proteome</keyword>
<reference evidence="1 2" key="1">
    <citation type="submission" date="2024-01" db="EMBL/GenBank/DDBJ databases">
        <title>The genomes of 5 underutilized Papilionoideae crops provide insights into root nodulation and disease resistanc.</title>
        <authorList>
            <person name="Jiang F."/>
        </authorList>
    </citation>
    <scope>NUCLEOTIDE SEQUENCE [LARGE SCALE GENOMIC DNA]</scope>
    <source>
        <strain evidence="1">JINMINGXINNONG_FW02</strain>
        <tissue evidence="1">Leaves</tissue>
    </source>
</reference>
<dbReference type="Proteomes" id="UP001374584">
    <property type="component" value="Unassembled WGS sequence"/>
</dbReference>
<name>A0AAN9NJD8_PHACN</name>
<organism evidence="1 2">
    <name type="scientific">Phaseolus coccineus</name>
    <name type="common">Scarlet runner bean</name>
    <name type="synonym">Phaseolus multiflorus</name>
    <dbReference type="NCBI Taxonomy" id="3886"/>
    <lineage>
        <taxon>Eukaryota</taxon>
        <taxon>Viridiplantae</taxon>
        <taxon>Streptophyta</taxon>
        <taxon>Embryophyta</taxon>
        <taxon>Tracheophyta</taxon>
        <taxon>Spermatophyta</taxon>
        <taxon>Magnoliopsida</taxon>
        <taxon>eudicotyledons</taxon>
        <taxon>Gunneridae</taxon>
        <taxon>Pentapetalae</taxon>
        <taxon>rosids</taxon>
        <taxon>fabids</taxon>
        <taxon>Fabales</taxon>
        <taxon>Fabaceae</taxon>
        <taxon>Papilionoideae</taxon>
        <taxon>50 kb inversion clade</taxon>
        <taxon>NPAAA clade</taxon>
        <taxon>indigoferoid/millettioid clade</taxon>
        <taxon>Phaseoleae</taxon>
        <taxon>Phaseolus</taxon>
    </lineage>
</organism>
<proteinExistence type="predicted"/>
<comment type="caution">
    <text evidence="1">The sequence shown here is derived from an EMBL/GenBank/DDBJ whole genome shotgun (WGS) entry which is preliminary data.</text>
</comment>
<accession>A0AAN9NJD8</accession>